<feature type="binding site" evidence="8">
    <location>
        <position position="31"/>
    </location>
    <ligand>
        <name>3-phosphoshikimate</name>
        <dbReference type="ChEBI" id="CHEBI:145989"/>
    </ligand>
</feature>
<dbReference type="PROSITE" id="PS00104">
    <property type="entry name" value="EPSP_SYNTHASE_1"/>
    <property type="match status" value="1"/>
</dbReference>
<dbReference type="InterPro" id="IPR006264">
    <property type="entry name" value="EPSP_synthase"/>
</dbReference>
<comment type="catalytic activity">
    <reaction evidence="7">
        <text>3-phosphoshikimate + phosphoenolpyruvate = 5-O-(1-carboxyvinyl)-3-phosphoshikimate + phosphate</text>
        <dbReference type="Rhea" id="RHEA:21256"/>
        <dbReference type="ChEBI" id="CHEBI:43474"/>
        <dbReference type="ChEBI" id="CHEBI:57701"/>
        <dbReference type="ChEBI" id="CHEBI:58702"/>
        <dbReference type="ChEBI" id="CHEBI:145989"/>
        <dbReference type="EC" id="2.5.1.19"/>
    </reaction>
    <physiologicalReaction direction="left-to-right" evidence="7">
        <dbReference type="Rhea" id="RHEA:21257"/>
    </physiologicalReaction>
</comment>
<feature type="binding site" evidence="8">
    <location>
        <position position="103"/>
    </location>
    <ligand>
        <name>phosphoenolpyruvate</name>
        <dbReference type="ChEBI" id="CHEBI:58702"/>
    </ligand>
</feature>
<keyword evidence="11" id="KW-1185">Reference proteome</keyword>
<evidence type="ECO:0000256" key="3">
    <source>
        <dbReference type="ARBA" id="ARBA00022490"/>
    </source>
</evidence>
<feature type="binding site" evidence="8">
    <location>
        <position position="30"/>
    </location>
    <ligand>
        <name>phosphoenolpyruvate</name>
        <dbReference type="ChEBI" id="CHEBI:58702"/>
    </ligand>
</feature>
<comment type="function">
    <text evidence="8">Catalyzes the transfer of the enolpyruvyl moiety of phosphoenolpyruvate (PEP) to the 5-hydroxyl of shikimate-3-phosphate (S3P) to produce enolpyruvyl shikimate-3-phosphate and inorganic phosphate.</text>
</comment>
<feature type="binding site" evidence="8">
    <location>
        <position position="178"/>
    </location>
    <ligand>
        <name>3-phosphoshikimate</name>
        <dbReference type="ChEBI" id="CHEBI:145989"/>
    </ligand>
</feature>
<dbReference type="EC" id="2.5.1.19" evidence="8"/>
<feature type="binding site" evidence="8">
    <location>
        <position position="131"/>
    </location>
    <ligand>
        <name>phosphoenolpyruvate</name>
        <dbReference type="ChEBI" id="CHEBI:58702"/>
    </ligand>
</feature>
<dbReference type="RefSeq" id="WP_184260833.1">
    <property type="nucleotide sequence ID" value="NZ_JACIIX010000001.1"/>
</dbReference>
<dbReference type="FunFam" id="3.65.10.10:FF:000005">
    <property type="entry name" value="3-phosphoshikimate 1-carboxyvinyltransferase"/>
    <property type="match status" value="1"/>
</dbReference>
<dbReference type="EMBL" id="JACIIX010000001">
    <property type="protein sequence ID" value="MBB6209048.1"/>
    <property type="molecule type" value="Genomic_DNA"/>
</dbReference>
<dbReference type="UniPathway" id="UPA00053">
    <property type="reaction ID" value="UER00089"/>
</dbReference>
<feature type="binding site" evidence="8">
    <location>
        <position position="176"/>
    </location>
    <ligand>
        <name>3-phosphoshikimate</name>
        <dbReference type="ChEBI" id="CHEBI:145989"/>
    </ligand>
</feature>
<dbReference type="GO" id="GO:0009073">
    <property type="term" value="P:aromatic amino acid family biosynthetic process"/>
    <property type="evidence" value="ECO:0007669"/>
    <property type="project" value="UniProtKB-KW"/>
</dbReference>
<feature type="domain" description="Enolpyruvate transferase" evidence="9">
    <location>
        <begin position="19"/>
        <end position="436"/>
    </location>
</feature>
<comment type="similarity">
    <text evidence="2 8">Belongs to the EPSP synthase family.</text>
</comment>
<keyword evidence="4 8" id="KW-0028">Amino-acid biosynthesis</keyword>
<evidence type="ECO:0000256" key="4">
    <source>
        <dbReference type="ARBA" id="ARBA00022605"/>
    </source>
</evidence>
<dbReference type="PROSITE" id="PS00885">
    <property type="entry name" value="EPSP_SYNTHASE_2"/>
    <property type="match status" value="1"/>
</dbReference>
<comment type="pathway">
    <text evidence="1 8">Metabolic intermediate biosynthesis; chorismate biosynthesis; chorismate from D-erythrose 4-phosphate and phosphoenolpyruvate: step 6/7.</text>
</comment>
<dbReference type="Pfam" id="PF00275">
    <property type="entry name" value="EPSP_synthase"/>
    <property type="match status" value="1"/>
</dbReference>
<evidence type="ECO:0000256" key="2">
    <source>
        <dbReference type="ARBA" id="ARBA00009948"/>
    </source>
</evidence>
<dbReference type="Proteomes" id="UP000544872">
    <property type="component" value="Unassembled WGS sequence"/>
</dbReference>
<dbReference type="InterPro" id="IPR013792">
    <property type="entry name" value="RNA3'P_cycl/enolpyr_Trfase_a/b"/>
</dbReference>
<dbReference type="GO" id="GO:0009423">
    <property type="term" value="P:chorismate biosynthetic process"/>
    <property type="evidence" value="ECO:0007669"/>
    <property type="project" value="UniProtKB-UniRule"/>
</dbReference>
<evidence type="ECO:0000256" key="6">
    <source>
        <dbReference type="ARBA" id="ARBA00023141"/>
    </source>
</evidence>
<evidence type="ECO:0000256" key="5">
    <source>
        <dbReference type="ARBA" id="ARBA00022679"/>
    </source>
</evidence>
<evidence type="ECO:0000313" key="10">
    <source>
        <dbReference type="EMBL" id="MBB6209048.1"/>
    </source>
</evidence>
<comment type="subunit">
    <text evidence="8">Monomer.</text>
</comment>
<keyword evidence="6 8" id="KW-0057">Aromatic amino acid biosynthesis</keyword>
<organism evidence="10 11">
    <name type="scientific">Novispirillum itersonii</name>
    <name type="common">Aquaspirillum itersonii</name>
    <dbReference type="NCBI Taxonomy" id="189"/>
    <lineage>
        <taxon>Bacteria</taxon>
        <taxon>Pseudomonadati</taxon>
        <taxon>Pseudomonadota</taxon>
        <taxon>Alphaproteobacteria</taxon>
        <taxon>Rhodospirillales</taxon>
        <taxon>Novispirillaceae</taxon>
        <taxon>Novispirillum</taxon>
    </lineage>
</organism>
<dbReference type="InterPro" id="IPR001986">
    <property type="entry name" value="Enolpyruvate_Tfrase_dom"/>
</dbReference>
<proteinExistence type="inferred from homology"/>
<keyword evidence="3 8" id="KW-0963">Cytoplasm</keyword>
<dbReference type="InterPro" id="IPR023193">
    <property type="entry name" value="EPSP_synthase_CS"/>
</dbReference>
<evidence type="ECO:0000313" key="11">
    <source>
        <dbReference type="Proteomes" id="UP000544872"/>
    </source>
</evidence>
<dbReference type="NCBIfam" id="TIGR01356">
    <property type="entry name" value="aroA"/>
    <property type="match status" value="1"/>
</dbReference>
<evidence type="ECO:0000256" key="1">
    <source>
        <dbReference type="ARBA" id="ARBA00004811"/>
    </source>
</evidence>
<dbReference type="AlphaFoldDB" id="A0A7W9ZCP2"/>
<dbReference type="GO" id="GO:0005737">
    <property type="term" value="C:cytoplasm"/>
    <property type="evidence" value="ECO:0007669"/>
    <property type="project" value="UniProtKB-SubCell"/>
</dbReference>
<comment type="caution">
    <text evidence="8">Lacks conserved residue(s) required for the propagation of feature annotation.</text>
</comment>
<dbReference type="PANTHER" id="PTHR21090">
    <property type="entry name" value="AROM/DEHYDROQUINATE SYNTHASE"/>
    <property type="match status" value="1"/>
</dbReference>
<sequence length="451" mass="46572">MSHPASATAKALWSKACPPLSGDIRVPGDKSVSHRALMFGALAIGETVVEGLLEGEDVLRTAAAMKQLGASVERRDDGTWVLHGRGVGGLTEPADVLDMGNAGTGARLLMGLLASHPFTAVLTGDASLRSRPMARVTTPLAQMGATFTGRSGGRLPMAVTGTETPVPISYTLPVASAQVKSAILLAGLNTPGETTVTEPEPTRDHTELMLRAFGADVRVQDRADGSRVITLTGQPELTGRHIVVPSDPSSAAFPVAAALIVPGSHITVRGVGMNPLRTGLYTTLREMGADLTVTNERVEGGEPVADLIVKQGPLKGVSVPAERAPSMIDEYPILSVVAAFASGETRMNGLAELRVKESDRLSLMANGLAACGVTVRVEGDDLIVTGTGTAPKGGQNIAVNLDHRIGMSFLVLGMASQEAVGIDDESAIGTSFPGFSALMTGLGARFSGMEG</sequence>
<feature type="active site" description="Proton acceptor" evidence="8">
    <location>
        <position position="329"/>
    </location>
</feature>
<feature type="binding site" evidence="8">
    <location>
        <position position="329"/>
    </location>
    <ligand>
        <name>3-phosphoshikimate</name>
        <dbReference type="ChEBI" id="CHEBI:145989"/>
    </ligand>
</feature>
<dbReference type="HAMAP" id="MF_00210">
    <property type="entry name" value="EPSP_synth"/>
    <property type="match status" value="1"/>
</dbReference>
<reference evidence="10 11" key="1">
    <citation type="submission" date="2020-08" db="EMBL/GenBank/DDBJ databases">
        <title>Genomic Encyclopedia of Type Strains, Phase IV (KMG-IV): sequencing the most valuable type-strain genomes for metagenomic binning, comparative biology and taxonomic classification.</title>
        <authorList>
            <person name="Goeker M."/>
        </authorList>
    </citation>
    <scope>NUCLEOTIDE SEQUENCE [LARGE SCALE GENOMIC DNA]</scope>
    <source>
        <strain evidence="10 11">DSM 11590</strain>
    </source>
</reference>
<feature type="binding site" evidence="8">
    <location>
        <position position="178"/>
    </location>
    <ligand>
        <name>phosphoenolpyruvate</name>
        <dbReference type="ChEBI" id="CHEBI:58702"/>
    </ligand>
</feature>
<dbReference type="GO" id="GO:0008652">
    <property type="term" value="P:amino acid biosynthetic process"/>
    <property type="evidence" value="ECO:0007669"/>
    <property type="project" value="UniProtKB-KW"/>
</dbReference>
<gene>
    <name evidence="8" type="primary">aroA</name>
    <name evidence="10" type="ORF">FHS48_000429</name>
</gene>
<dbReference type="Gene3D" id="3.65.10.10">
    <property type="entry name" value="Enolpyruvate transferase domain"/>
    <property type="match status" value="2"/>
</dbReference>
<dbReference type="PANTHER" id="PTHR21090:SF5">
    <property type="entry name" value="PENTAFUNCTIONAL AROM POLYPEPTIDE"/>
    <property type="match status" value="1"/>
</dbReference>
<evidence type="ECO:0000256" key="8">
    <source>
        <dbReference type="HAMAP-Rule" id="MF_00210"/>
    </source>
</evidence>
<dbReference type="GO" id="GO:0003866">
    <property type="term" value="F:3-phosphoshikimate 1-carboxyvinyltransferase activity"/>
    <property type="evidence" value="ECO:0007669"/>
    <property type="project" value="UniProtKB-UniRule"/>
</dbReference>
<evidence type="ECO:0000256" key="7">
    <source>
        <dbReference type="ARBA" id="ARBA00044633"/>
    </source>
</evidence>
<accession>A0A7W9ZCP2</accession>
<dbReference type="InterPro" id="IPR036968">
    <property type="entry name" value="Enolpyruvate_Tfrase_sf"/>
</dbReference>
<feature type="binding site" evidence="8">
    <location>
        <position position="35"/>
    </location>
    <ligand>
        <name>3-phosphoshikimate</name>
        <dbReference type="ChEBI" id="CHEBI:145989"/>
    </ligand>
</feature>
<dbReference type="PIRSF" id="PIRSF000505">
    <property type="entry name" value="EPSPS"/>
    <property type="match status" value="1"/>
</dbReference>
<feature type="binding site" evidence="8">
    <location>
        <position position="360"/>
    </location>
    <ligand>
        <name>phosphoenolpyruvate</name>
        <dbReference type="ChEBI" id="CHEBI:58702"/>
    </ligand>
</feature>
<dbReference type="CDD" id="cd01556">
    <property type="entry name" value="EPSP_synthase"/>
    <property type="match status" value="1"/>
</dbReference>
<feature type="binding site" evidence="8">
    <location>
        <position position="30"/>
    </location>
    <ligand>
        <name>3-phosphoshikimate</name>
        <dbReference type="ChEBI" id="CHEBI:145989"/>
    </ligand>
</feature>
<evidence type="ECO:0000259" key="9">
    <source>
        <dbReference type="Pfam" id="PF00275"/>
    </source>
</evidence>
<comment type="caution">
    <text evidence="10">The sequence shown here is derived from an EMBL/GenBank/DDBJ whole genome shotgun (WGS) entry which is preliminary data.</text>
</comment>
<comment type="subcellular location">
    <subcellularLocation>
        <location evidence="8">Cytoplasm</location>
    </subcellularLocation>
</comment>
<protein>
    <recommendedName>
        <fullName evidence="8">3-phosphoshikimate 1-carboxyvinyltransferase</fullName>
        <ecNumber evidence="8">2.5.1.19</ecNumber>
    </recommendedName>
    <alternativeName>
        <fullName evidence="8">5-enolpyruvylshikimate-3-phosphate synthase</fullName>
        <shortName evidence="8">EPSP synthase</shortName>
        <shortName evidence="8">EPSPS</shortName>
    </alternativeName>
</protein>
<feature type="binding site" evidence="8">
    <location>
        <position position="356"/>
    </location>
    <ligand>
        <name>3-phosphoshikimate</name>
        <dbReference type="ChEBI" id="CHEBI:145989"/>
    </ligand>
</feature>
<dbReference type="SUPFAM" id="SSF55205">
    <property type="entry name" value="EPT/RTPC-like"/>
    <property type="match status" value="1"/>
</dbReference>
<feature type="binding site" evidence="8">
    <location>
        <position position="404"/>
    </location>
    <ligand>
        <name>phosphoenolpyruvate</name>
        <dbReference type="ChEBI" id="CHEBI:58702"/>
    </ligand>
</feature>
<keyword evidence="5 8" id="KW-0808">Transferase</keyword>
<name>A0A7W9ZCP2_NOVIT</name>